<proteinExistence type="predicted"/>
<protein>
    <submittedName>
        <fullName evidence="1">Uncharacterized protein</fullName>
    </submittedName>
</protein>
<evidence type="ECO:0000313" key="2">
    <source>
        <dbReference type="Proteomes" id="UP001596258"/>
    </source>
</evidence>
<comment type="caution">
    <text evidence="1">The sequence shown here is derived from an EMBL/GenBank/DDBJ whole genome shotgun (WGS) entry which is preliminary data.</text>
</comment>
<name>A0ABW1UBS0_9LACO</name>
<organism evidence="1 2">
    <name type="scientific">Levilactobacillus angrenensis</name>
    <dbReference type="NCBI Taxonomy" id="2486020"/>
    <lineage>
        <taxon>Bacteria</taxon>
        <taxon>Bacillati</taxon>
        <taxon>Bacillota</taxon>
        <taxon>Bacilli</taxon>
        <taxon>Lactobacillales</taxon>
        <taxon>Lactobacillaceae</taxon>
        <taxon>Levilactobacillus</taxon>
    </lineage>
</organism>
<dbReference type="EMBL" id="JBHSSO010000062">
    <property type="protein sequence ID" value="MFC6290111.1"/>
    <property type="molecule type" value="Genomic_DNA"/>
</dbReference>
<gene>
    <name evidence="1" type="ORF">ACFP1M_08015</name>
</gene>
<evidence type="ECO:0000313" key="1">
    <source>
        <dbReference type="EMBL" id="MFC6290111.1"/>
    </source>
</evidence>
<dbReference type="Proteomes" id="UP001596258">
    <property type="component" value="Unassembled WGS sequence"/>
</dbReference>
<dbReference type="RefSeq" id="WP_125577426.1">
    <property type="nucleotide sequence ID" value="NZ_JBHSSO010000062.1"/>
</dbReference>
<reference evidence="2" key="1">
    <citation type="journal article" date="2019" name="Int. J. Syst. Evol. Microbiol.">
        <title>The Global Catalogue of Microorganisms (GCM) 10K type strain sequencing project: providing services to taxonomists for standard genome sequencing and annotation.</title>
        <authorList>
            <consortium name="The Broad Institute Genomics Platform"/>
            <consortium name="The Broad Institute Genome Sequencing Center for Infectious Disease"/>
            <person name="Wu L."/>
            <person name="Ma J."/>
        </authorList>
    </citation>
    <scope>NUCLEOTIDE SEQUENCE [LARGE SCALE GENOMIC DNA]</scope>
    <source>
        <strain evidence="2">CCM 8893</strain>
    </source>
</reference>
<keyword evidence="2" id="KW-1185">Reference proteome</keyword>
<sequence>MVEIYWEGLTPELQARVTRENKIDLTQLRPSDVTRVAHDHPLEVDWSTILFIKNFRTENQETDTVIWTASEGFYRTQASPNELLTELSNVSAISWRDMKTELGYLKLSGPIPFVIGPTMLVSTERPLRGNNVSWVGGQAVRTVRSAGTGRVQVVLTNGVVAIFHDTATRLRKKLDEVQTLQNFEQQRRHLADSQNDLVYGRTFDQTLLAYPVYRDQQLLWAAFKKTGYQMGLNDIAQLLREISVCDPRSWHLTDER</sequence>
<accession>A0ABW1UBS0</accession>